<dbReference type="PANTHER" id="PTHR10857:SF106">
    <property type="entry name" value="C2 DOMAIN-CONTAINING PROTEIN"/>
    <property type="match status" value="1"/>
</dbReference>
<dbReference type="SMART" id="SM00327">
    <property type="entry name" value="VWA"/>
    <property type="match status" value="1"/>
</dbReference>
<dbReference type="SMART" id="SM00239">
    <property type="entry name" value="C2"/>
    <property type="match status" value="2"/>
</dbReference>
<dbReference type="OMA" id="HKYIGET"/>
<sequence>MDPFNVLSSSTPQTKLELFISCSNLKNKDILSKSDPLALVKLGEKQSINSTTNSTTTTSSTSNNIYNYIEIGRTEIQKNNLNPSFIKTFIVNYKFEEIQPIQFFIYDVDNESSTLNDDDFLGKCELKISDIVSKPNSTINVPLLDKYGNSQNGGTITIRAEEISKIRDFNLTLQIEGKNLAKKDLFGKSDPFFIISRNVNGKLIDLYKSEIIMNNLNPIFNPFTISMFKLCNLDENLQLILTIYDWDKHSDPDLKVTGKIQVKTLLIEPKEEEYTFIDYLSGGLEVSLIVSIDFTASNGNPTDQSSLHFGGKFNEYEMAIKSITDILSYYDNDKLFPSFGFGAKLPTGDISHCFALNGNPSNPNCVGVDGILQSYRLALNTVQLYGPTNFSPTIQTAIAYASQLSVEQSQNNQKYLILLILTDGEITDLPDTIKELVKASKYPLSVVIVGVGSADFSQMHLLDGDDKRLSNGNEISIRDIVQFVPFRKFNYQNYHLLARETLMEIPSQVVQYFKSMKIKPNKRN</sequence>
<dbReference type="InterPro" id="IPR037768">
    <property type="entry name" value="C2B_Copine"/>
</dbReference>
<comment type="similarity">
    <text evidence="1">Belongs to the copine family.</text>
</comment>
<dbReference type="Gene3D" id="3.40.50.410">
    <property type="entry name" value="von Willebrand factor, type A domain"/>
    <property type="match status" value="1"/>
</dbReference>
<dbReference type="OrthoDB" id="5855668at2759"/>
<dbReference type="CDD" id="cd04048">
    <property type="entry name" value="C2A_Copine"/>
    <property type="match status" value="1"/>
</dbReference>
<dbReference type="InParanoid" id="D2VT94"/>
<dbReference type="GO" id="GO:0071277">
    <property type="term" value="P:cellular response to calcium ion"/>
    <property type="evidence" value="ECO:0007669"/>
    <property type="project" value="TreeGrafter"/>
</dbReference>
<dbReference type="SUPFAM" id="SSF49562">
    <property type="entry name" value="C2 domain (Calcium/lipid-binding domain, CaLB)"/>
    <property type="match status" value="2"/>
</dbReference>
<proteinExistence type="inferred from homology"/>
<dbReference type="GO" id="GO:0005886">
    <property type="term" value="C:plasma membrane"/>
    <property type="evidence" value="ECO:0007669"/>
    <property type="project" value="TreeGrafter"/>
</dbReference>
<dbReference type="Gene3D" id="2.60.40.150">
    <property type="entry name" value="C2 domain"/>
    <property type="match status" value="2"/>
</dbReference>
<dbReference type="VEuPathDB" id="AmoebaDB:NAEGRDRAFT_72220"/>
<dbReference type="eggNOG" id="KOG1327">
    <property type="taxonomic scope" value="Eukaryota"/>
</dbReference>
<feature type="domain" description="C2" evidence="3">
    <location>
        <begin position="1"/>
        <end position="143"/>
    </location>
</feature>
<dbReference type="RefSeq" id="XP_002672637.1">
    <property type="nucleotide sequence ID" value="XM_002672591.1"/>
</dbReference>
<name>D2VT94_NAEGR</name>
<dbReference type="PROSITE" id="PS50004">
    <property type="entry name" value="C2"/>
    <property type="match status" value="2"/>
</dbReference>
<dbReference type="GO" id="GO:0005544">
    <property type="term" value="F:calcium-dependent phospholipid binding"/>
    <property type="evidence" value="ECO:0007669"/>
    <property type="project" value="InterPro"/>
</dbReference>
<evidence type="ECO:0000259" key="3">
    <source>
        <dbReference type="PROSITE" id="PS50004"/>
    </source>
</evidence>
<feature type="domain" description="C2" evidence="3">
    <location>
        <begin position="150"/>
        <end position="276"/>
    </location>
</feature>
<organism evidence="6">
    <name type="scientific">Naegleria gruberi</name>
    <name type="common">Amoeba</name>
    <dbReference type="NCBI Taxonomy" id="5762"/>
    <lineage>
        <taxon>Eukaryota</taxon>
        <taxon>Discoba</taxon>
        <taxon>Heterolobosea</taxon>
        <taxon>Tetramitia</taxon>
        <taxon>Eutetramitia</taxon>
        <taxon>Vahlkampfiidae</taxon>
        <taxon>Naegleria</taxon>
    </lineage>
</organism>
<dbReference type="AlphaFoldDB" id="D2VT94"/>
<evidence type="ECO:0000256" key="2">
    <source>
        <dbReference type="ARBA" id="ARBA00022737"/>
    </source>
</evidence>
<feature type="domain" description="VWFA" evidence="4">
    <location>
        <begin position="287"/>
        <end position="505"/>
    </location>
</feature>
<reference evidence="5 6" key="1">
    <citation type="journal article" date="2010" name="Cell">
        <title>The genome of Naegleria gruberi illuminates early eukaryotic versatility.</title>
        <authorList>
            <person name="Fritz-Laylin L.K."/>
            <person name="Prochnik S.E."/>
            <person name="Ginger M.L."/>
            <person name="Dacks J.B."/>
            <person name="Carpenter M.L."/>
            <person name="Field M.C."/>
            <person name="Kuo A."/>
            <person name="Paredez A."/>
            <person name="Chapman J."/>
            <person name="Pham J."/>
            <person name="Shu S."/>
            <person name="Neupane R."/>
            <person name="Cipriano M."/>
            <person name="Mancuso J."/>
            <person name="Tu H."/>
            <person name="Salamov A."/>
            <person name="Lindquist E."/>
            <person name="Shapiro H."/>
            <person name="Lucas S."/>
            <person name="Grigoriev I.V."/>
            <person name="Cande W.Z."/>
            <person name="Fulton C."/>
            <person name="Rokhsar D.S."/>
            <person name="Dawson S.C."/>
        </authorList>
    </citation>
    <scope>NUCLEOTIDE SEQUENCE [LARGE SCALE GENOMIC DNA]</scope>
    <source>
        <strain evidence="5 6">NEG-M</strain>
    </source>
</reference>
<gene>
    <name evidence="5" type="ORF">NAEGRDRAFT_72220</name>
</gene>
<dbReference type="SUPFAM" id="SSF53300">
    <property type="entry name" value="vWA-like"/>
    <property type="match status" value="1"/>
</dbReference>
<evidence type="ECO:0000313" key="5">
    <source>
        <dbReference type="EMBL" id="EFC39893.1"/>
    </source>
</evidence>
<evidence type="ECO:0000256" key="1">
    <source>
        <dbReference type="ARBA" id="ARBA00009048"/>
    </source>
</evidence>
<dbReference type="InterPro" id="IPR002035">
    <property type="entry name" value="VWF_A"/>
</dbReference>
<dbReference type="GeneID" id="8854376"/>
<dbReference type="InterPro" id="IPR010734">
    <property type="entry name" value="Copine_C"/>
</dbReference>
<keyword evidence="2" id="KW-0677">Repeat</keyword>
<keyword evidence="6" id="KW-1185">Reference proteome</keyword>
<dbReference type="CDD" id="cd04047">
    <property type="entry name" value="C2B_Copine"/>
    <property type="match status" value="1"/>
</dbReference>
<dbReference type="EMBL" id="GG738896">
    <property type="protein sequence ID" value="EFC39893.1"/>
    <property type="molecule type" value="Genomic_DNA"/>
</dbReference>
<dbReference type="InterPro" id="IPR045052">
    <property type="entry name" value="Copine"/>
</dbReference>
<dbReference type="InterPro" id="IPR000008">
    <property type="entry name" value="C2_dom"/>
</dbReference>
<dbReference type="Pfam" id="PF00168">
    <property type="entry name" value="C2"/>
    <property type="match status" value="2"/>
</dbReference>
<dbReference type="PROSITE" id="PS50234">
    <property type="entry name" value="VWFA"/>
    <property type="match status" value="1"/>
</dbReference>
<evidence type="ECO:0000259" key="4">
    <source>
        <dbReference type="PROSITE" id="PS50234"/>
    </source>
</evidence>
<protein>
    <submittedName>
        <fullName evidence="5">Predicted protein</fullName>
    </submittedName>
</protein>
<dbReference type="Proteomes" id="UP000006671">
    <property type="component" value="Unassembled WGS sequence"/>
</dbReference>
<evidence type="ECO:0000313" key="6">
    <source>
        <dbReference type="Proteomes" id="UP000006671"/>
    </source>
</evidence>
<dbReference type="PANTHER" id="PTHR10857">
    <property type="entry name" value="COPINE"/>
    <property type="match status" value="1"/>
</dbReference>
<dbReference type="InterPro" id="IPR036465">
    <property type="entry name" value="vWFA_dom_sf"/>
</dbReference>
<dbReference type="InterPro" id="IPR035892">
    <property type="entry name" value="C2_domain_sf"/>
</dbReference>
<accession>D2VT94</accession>
<dbReference type="Pfam" id="PF07002">
    <property type="entry name" value="Copine"/>
    <property type="match status" value="1"/>
</dbReference>
<dbReference type="KEGG" id="ngr:NAEGRDRAFT_72220"/>